<dbReference type="InterPro" id="IPR011993">
    <property type="entry name" value="PH-like_dom_sf"/>
</dbReference>
<gene>
    <name evidence="8" type="ORF">COCON_G00163930</name>
</gene>
<keyword evidence="4" id="KW-0472">Membrane</keyword>
<feature type="compositionally biased region" description="Low complexity" evidence="5">
    <location>
        <begin position="352"/>
        <end position="361"/>
    </location>
</feature>
<feature type="region of interest" description="Disordered" evidence="5">
    <location>
        <begin position="350"/>
        <end position="417"/>
    </location>
</feature>
<sequence>MEAGPDGLPADCASSAQRGVSVRDTFSAEDLWNSLDMQMLQDELDSMLRDQGEGDSERLDSAGWTNQEFSWMDNPLTHQQLCEEPLGQEGDGEILAPNSVPGILAPNSAPEQGQENTPHQFHECDWPDKEGFATLMQEVGGPTLEPKECTDTERQVGESHEATEGDRLEGTECSAGEVSTAGNTVTPSSTATTGPQPVCVEIMVEDSTDGAVSSHCLCQTAEETQPPGAGGTARPPGGSEAATGVDRYSPDPVTEEEQGPCTSLNAPTGISLLQEYRSEAAEGGEGNGGEEASLGQEELACPCPGGPDTQEGLKRTQPSEREMAELKRLLEELEEFSSLSDQWAQQRRLEQLEQLEQPEQPGQSKYIQQPEQTVHLEQPEQTVHLEQPEQTEHLEQPEQTEHLEQPEQTVHLELPEQTVHFEQPEQTVHLEQPEQTVHLEQPEQTEHLEQPEQTEHLEQPEQTVHLELPEQTVHFEQPEQTVHFEQPEQTVHLEQPEQTEHLEQPEQTEHLEQPEQTVHLELPEQTVHLELPEQTVHLEQPEQTGNLEQPEQTVLLEQPEQTVHLEQPEHTGHLEQPEQTGHLEQPEQTVHLEQPEQTVHLEQPEQTVHLEQPEQTVHLEQPEQTVHLEQPEQTVHLEQPEQTVHLELPEQTMHLEQPEQTGHLEQPEQMVHLEQPEQTVHLEQPEHTVHLEQPEHTVHLEQPEQTVHLEQPEHTVHLEQPEHTVHLEQPEQTVHLEQSEQPEQMVHLEQPEQTVHLEQPEQTVHLEQSEQSEQPEQMHPADPAQPCSLQGTVNGVGVDRAAARRLAERLYKLKDFRRTHVVRHMDKDNEFSRVVGEEYLKFFDFTGQTLDQALRSFMSVVVLIGETQERERVLQRFSERFHDCNPNSFSSSGAVLTLTCAVMLLNTDLHGQNVGKPMSMSSFVSNLDGMNEGGSFHKEMLKGLYSSIKSERLQWAIDEEELKSSALLPGDAKADAQASSRTNPFQDIPHDEAAAVFKEGFLTRKAHADIDGKRTPWGKRSWKTFYAVLKGMVLYLMKDQNSGDWSSAEEVVSVHHSLALPDLNYTKRPHVFRLQTADWRVYLLQASSTEEVSSWMCRINLASALYSSPPFPAAVGSQRRFSRPILPAKSSPLTLERKMQSHSRMLESFCDDLRFLQEDLPSGRKLKSRQLEEHRLREEYLQHEKKRYEVYVRMLEVWQALGGEVGGPVGGDELQLFDREVRSEAEEECQGAGLKKSYSSPSLDQAMAPPNEVKIKRNISERRTCRKVTIQRRSRDI</sequence>
<dbReference type="SUPFAM" id="SSF48425">
    <property type="entry name" value="Sec7 domain"/>
    <property type="match status" value="1"/>
</dbReference>
<evidence type="ECO:0000259" key="7">
    <source>
        <dbReference type="PROSITE" id="PS50190"/>
    </source>
</evidence>
<dbReference type="PANTHER" id="PTHR10663">
    <property type="entry name" value="GUANYL-NUCLEOTIDE EXCHANGE FACTOR"/>
    <property type="match status" value="1"/>
</dbReference>
<feature type="region of interest" description="Disordered" evidence="5">
    <location>
        <begin position="222"/>
        <end position="328"/>
    </location>
</feature>
<dbReference type="Pfam" id="PF15410">
    <property type="entry name" value="PH_9"/>
    <property type="match status" value="1"/>
</dbReference>
<comment type="subcellular location">
    <subcellularLocation>
        <location evidence="1">Cell projection</location>
        <location evidence="1">Ruffle membrane</location>
    </subcellularLocation>
</comment>
<reference evidence="8" key="1">
    <citation type="journal article" date="2023" name="Science">
        <title>Genome structures resolve the early diversification of teleost fishes.</title>
        <authorList>
            <person name="Parey E."/>
            <person name="Louis A."/>
            <person name="Montfort J."/>
            <person name="Bouchez O."/>
            <person name="Roques C."/>
            <person name="Iampietro C."/>
            <person name="Lluch J."/>
            <person name="Castinel A."/>
            <person name="Donnadieu C."/>
            <person name="Desvignes T."/>
            <person name="Floi Bucao C."/>
            <person name="Jouanno E."/>
            <person name="Wen M."/>
            <person name="Mejri S."/>
            <person name="Dirks R."/>
            <person name="Jansen H."/>
            <person name="Henkel C."/>
            <person name="Chen W.J."/>
            <person name="Zahm M."/>
            <person name="Cabau C."/>
            <person name="Klopp C."/>
            <person name="Thompson A.W."/>
            <person name="Robinson-Rechavi M."/>
            <person name="Braasch I."/>
            <person name="Lecointre G."/>
            <person name="Bobe J."/>
            <person name="Postlethwait J.H."/>
            <person name="Berthelot C."/>
            <person name="Roest Crollius H."/>
            <person name="Guiguen Y."/>
        </authorList>
    </citation>
    <scope>NUCLEOTIDE SEQUENCE</scope>
    <source>
        <strain evidence="8">Concon-B</strain>
    </source>
</reference>
<organism evidence="8 9">
    <name type="scientific">Conger conger</name>
    <name type="common">Conger eel</name>
    <name type="synonym">Muraena conger</name>
    <dbReference type="NCBI Taxonomy" id="82655"/>
    <lineage>
        <taxon>Eukaryota</taxon>
        <taxon>Metazoa</taxon>
        <taxon>Chordata</taxon>
        <taxon>Craniata</taxon>
        <taxon>Vertebrata</taxon>
        <taxon>Euteleostomi</taxon>
        <taxon>Actinopterygii</taxon>
        <taxon>Neopterygii</taxon>
        <taxon>Teleostei</taxon>
        <taxon>Anguilliformes</taxon>
        <taxon>Congridae</taxon>
        <taxon>Conger</taxon>
    </lineage>
</organism>
<keyword evidence="2" id="KW-1003">Cell membrane</keyword>
<dbReference type="CDD" id="cd13295">
    <property type="entry name" value="PH_EFA6"/>
    <property type="match status" value="1"/>
</dbReference>
<feature type="compositionally biased region" description="Basic and acidic residues" evidence="5">
    <location>
        <begin position="145"/>
        <end position="170"/>
    </location>
</feature>
<dbReference type="OrthoDB" id="2157641at2759"/>
<dbReference type="GO" id="GO:0032587">
    <property type="term" value="C:ruffle membrane"/>
    <property type="evidence" value="ECO:0007669"/>
    <property type="project" value="UniProtKB-SubCell"/>
</dbReference>
<dbReference type="InterPro" id="IPR035999">
    <property type="entry name" value="Sec7_dom_sf"/>
</dbReference>
<dbReference type="AlphaFoldDB" id="A0A9Q1D745"/>
<dbReference type="Pfam" id="PF01369">
    <property type="entry name" value="Sec7"/>
    <property type="match status" value="1"/>
</dbReference>
<evidence type="ECO:0000313" key="9">
    <source>
        <dbReference type="Proteomes" id="UP001152803"/>
    </source>
</evidence>
<dbReference type="PROSITE" id="PS50003">
    <property type="entry name" value="PH_DOMAIN"/>
    <property type="match status" value="1"/>
</dbReference>
<dbReference type="PANTHER" id="PTHR10663:SF338">
    <property type="entry name" value="PH AND SEC7 DOMAIN-CONTAINING PROTEIN 4"/>
    <property type="match status" value="1"/>
</dbReference>
<feature type="compositionally biased region" description="Polar residues" evidence="5">
    <location>
        <begin position="362"/>
        <end position="372"/>
    </location>
</feature>
<feature type="region of interest" description="Disordered" evidence="5">
    <location>
        <begin position="1"/>
        <end position="20"/>
    </location>
</feature>
<dbReference type="PROSITE" id="PS50190">
    <property type="entry name" value="SEC7"/>
    <property type="match status" value="1"/>
</dbReference>
<dbReference type="EMBL" id="JAFJMO010000012">
    <property type="protein sequence ID" value="KAJ8260670.1"/>
    <property type="molecule type" value="Genomic_DNA"/>
</dbReference>
<evidence type="ECO:0000256" key="2">
    <source>
        <dbReference type="ARBA" id="ARBA00022475"/>
    </source>
</evidence>
<dbReference type="Gene3D" id="1.10.1000.11">
    <property type="entry name" value="Arf Nucleotide-binding Site Opener,domain 2"/>
    <property type="match status" value="1"/>
</dbReference>
<dbReference type="FunFam" id="2.30.29.30:FF:000267">
    <property type="entry name" value="PH and SEC7 domain-containing protein 4"/>
    <property type="match status" value="1"/>
</dbReference>
<evidence type="ECO:0008006" key="10">
    <source>
        <dbReference type="Google" id="ProtNLM"/>
    </source>
</evidence>
<feature type="compositionally biased region" description="Basic and acidic residues" evidence="5">
    <location>
        <begin position="311"/>
        <end position="328"/>
    </location>
</feature>
<evidence type="ECO:0000259" key="6">
    <source>
        <dbReference type="PROSITE" id="PS50003"/>
    </source>
</evidence>
<keyword evidence="9" id="KW-1185">Reference proteome</keyword>
<keyword evidence="3" id="KW-0344">Guanine-nucleotide releasing factor</keyword>
<protein>
    <recommendedName>
        <fullName evidence="10">PH and SEC7 domain-containing protein 4-like</fullName>
    </recommendedName>
</protein>
<evidence type="ECO:0000256" key="5">
    <source>
        <dbReference type="SAM" id="MobiDB-lite"/>
    </source>
</evidence>
<dbReference type="InterPro" id="IPR041681">
    <property type="entry name" value="PH_9"/>
</dbReference>
<dbReference type="SMART" id="SM00233">
    <property type="entry name" value="PH"/>
    <property type="match status" value="1"/>
</dbReference>
<dbReference type="GO" id="GO:0032012">
    <property type="term" value="P:regulation of ARF protein signal transduction"/>
    <property type="evidence" value="ECO:0007669"/>
    <property type="project" value="InterPro"/>
</dbReference>
<feature type="domain" description="PH" evidence="6">
    <location>
        <begin position="995"/>
        <end position="1104"/>
    </location>
</feature>
<dbReference type="InterPro" id="IPR001849">
    <property type="entry name" value="PH_domain"/>
</dbReference>
<comment type="caution">
    <text evidence="8">The sequence shown here is derived from an EMBL/GenBank/DDBJ whole genome shotgun (WGS) entry which is preliminary data.</text>
</comment>
<dbReference type="CDD" id="cd00171">
    <property type="entry name" value="Sec7"/>
    <property type="match status" value="1"/>
</dbReference>
<dbReference type="InterPro" id="IPR023394">
    <property type="entry name" value="Sec7_C_sf"/>
</dbReference>
<dbReference type="GO" id="GO:0005085">
    <property type="term" value="F:guanyl-nucleotide exchange factor activity"/>
    <property type="evidence" value="ECO:0007669"/>
    <property type="project" value="UniProtKB-KW"/>
</dbReference>
<dbReference type="SUPFAM" id="SSF50729">
    <property type="entry name" value="PH domain-like"/>
    <property type="match status" value="1"/>
</dbReference>
<evidence type="ECO:0000313" key="8">
    <source>
        <dbReference type="EMBL" id="KAJ8260670.1"/>
    </source>
</evidence>
<dbReference type="Gene3D" id="2.30.29.30">
    <property type="entry name" value="Pleckstrin-homology domain (PH domain)/Phosphotyrosine-binding domain (PTB)"/>
    <property type="match status" value="1"/>
</dbReference>
<feature type="region of interest" description="Disordered" evidence="5">
    <location>
        <begin position="141"/>
        <end position="195"/>
    </location>
</feature>
<name>A0A9Q1D745_CONCO</name>
<feature type="compositionally biased region" description="Polar residues" evidence="5">
    <location>
        <begin position="180"/>
        <end position="195"/>
    </location>
</feature>
<dbReference type="InterPro" id="IPR000904">
    <property type="entry name" value="Sec7_dom"/>
</dbReference>
<evidence type="ECO:0000256" key="4">
    <source>
        <dbReference type="ARBA" id="ARBA00023136"/>
    </source>
</evidence>
<feature type="region of interest" description="Disordered" evidence="5">
    <location>
        <begin position="762"/>
        <end position="792"/>
    </location>
</feature>
<dbReference type="Proteomes" id="UP001152803">
    <property type="component" value="Unassembled WGS sequence"/>
</dbReference>
<dbReference type="SMART" id="SM00222">
    <property type="entry name" value="Sec7"/>
    <property type="match status" value="1"/>
</dbReference>
<proteinExistence type="predicted"/>
<feature type="compositionally biased region" description="Basic and acidic residues" evidence="5">
    <location>
        <begin position="386"/>
        <end position="405"/>
    </location>
</feature>
<accession>A0A9Q1D745</accession>
<feature type="region of interest" description="Disordered" evidence="5">
    <location>
        <begin position="1228"/>
        <end position="1250"/>
    </location>
</feature>
<evidence type="ECO:0000256" key="3">
    <source>
        <dbReference type="ARBA" id="ARBA00022658"/>
    </source>
</evidence>
<feature type="domain" description="SEC7" evidence="7">
    <location>
        <begin position="737"/>
        <end position="951"/>
    </location>
</feature>
<evidence type="ECO:0000256" key="1">
    <source>
        <dbReference type="ARBA" id="ARBA00004632"/>
    </source>
</evidence>